<feature type="transmembrane region" description="Helical" evidence="8">
    <location>
        <begin position="133"/>
        <end position="158"/>
    </location>
</feature>
<evidence type="ECO:0000313" key="11">
    <source>
        <dbReference type="Proteomes" id="UP000028186"/>
    </source>
</evidence>
<dbReference type="Proteomes" id="UP000028186">
    <property type="component" value="Chromosome I"/>
</dbReference>
<reference evidence="11" key="1">
    <citation type="journal article" date="2014" name="BMC Genomics">
        <title>Genome sequencing of two Neorhizobium galegae strains reveals a noeT gene responsible for the unusual acetylation of the nodulation factors.</title>
        <authorList>
            <person name="Osterman J."/>
            <person name="Marsh J."/>
            <person name="Laine P.K."/>
            <person name="Zeng Z."/>
            <person name="Alatalo E."/>
            <person name="Sullivan J.T."/>
            <person name="Young J.P."/>
            <person name="Thomas-Oates J."/>
            <person name="Paulin L."/>
            <person name="Lindstrom K."/>
        </authorList>
    </citation>
    <scope>NUCLEOTIDE SEQUENCE [LARGE SCALE GENOMIC DNA]</scope>
    <source>
        <strain evidence="11">HAMBI 1141</strain>
    </source>
</reference>
<dbReference type="AlphaFoldDB" id="A0A068T6T2"/>
<evidence type="ECO:0000256" key="7">
    <source>
        <dbReference type="RuleBase" id="RU003376"/>
    </source>
</evidence>
<dbReference type="InterPro" id="IPR035973">
    <property type="entry name" value="Cyt_c_oxidase_su3-like_sf"/>
</dbReference>
<keyword evidence="3" id="KW-1003">Cell membrane</keyword>
<dbReference type="PANTHER" id="PTHR11403:SF2">
    <property type="entry name" value="CYTOCHROME BO(3) UBIQUINOL OXIDASE SUBUNIT 3"/>
    <property type="match status" value="1"/>
</dbReference>
<dbReference type="InterPro" id="IPR013833">
    <property type="entry name" value="Cyt_c_oxidase_su3_a-hlx"/>
</dbReference>
<dbReference type="SUPFAM" id="SSF81452">
    <property type="entry name" value="Cytochrome c oxidase subunit III-like"/>
    <property type="match status" value="1"/>
</dbReference>
<dbReference type="KEGG" id="ngl:RG1141_CH19020"/>
<keyword evidence="4 7" id="KW-0812">Transmembrane</keyword>
<evidence type="ECO:0000256" key="3">
    <source>
        <dbReference type="ARBA" id="ARBA00022475"/>
    </source>
</evidence>
<evidence type="ECO:0000256" key="4">
    <source>
        <dbReference type="ARBA" id="ARBA00022692"/>
    </source>
</evidence>
<sequence length="200" mass="22724">MKERVVLDVSRLPLHGMGIASPTWWGTCAFMLIEGSGFGLAIVVYFYLMFLAPQWPVDAPAPDLWAGTALTALLVASVLPNVMVSRWAQKRNLKRVRIGLIVMSLCGIAPLVFRVFEFPALHVRWDDNAYGSIVWTLLGLHTIHILTDLIDTLVLTCLMFSWHGDNTRRYGDVEDNALYWNFVVVTWLPLYACIYWVPRL</sequence>
<dbReference type="RefSeq" id="WP_038543204.1">
    <property type="nucleotide sequence ID" value="NZ_HG938355.1"/>
</dbReference>
<evidence type="ECO:0000259" key="9">
    <source>
        <dbReference type="PROSITE" id="PS50253"/>
    </source>
</evidence>
<dbReference type="GO" id="GO:0005886">
    <property type="term" value="C:plasma membrane"/>
    <property type="evidence" value="ECO:0007669"/>
    <property type="project" value="UniProtKB-SubCell"/>
</dbReference>
<feature type="transmembrane region" description="Helical" evidence="8">
    <location>
        <begin position="64"/>
        <end position="84"/>
    </location>
</feature>
<dbReference type="HOGENOM" id="CLU_044071_0_2_5"/>
<dbReference type="PROSITE" id="PS50253">
    <property type="entry name" value="COX3"/>
    <property type="match status" value="1"/>
</dbReference>
<proteinExistence type="inferred from homology"/>
<feature type="transmembrane region" description="Helical" evidence="8">
    <location>
        <begin position="178"/>
        <end position="197"/>
    </location>
</feature>
<dbReference type="GO" id="GO:0019646">
    <property type="term" value="P:aerobic electron transport chain"/>
    <property type="evidence" value="ECO:0007669"/>
    <property type="project" value="InterPro"/>
</dbReference>
<dbReference type="InterPro" id="IPR000298">
    <property type="entry name" value="Cyt_c_oxidase-like_su3"/>
</dbReference>
<keyword evidence="6 8" id="KW-0472">Membrane</keyword>
<dbReference type="PATRIC" id="fig|1028801.3.peg.1929"/>
<dbReference type="PANTHER" id="PTHR11403">
    <property type="entry name" value="CYTOCHROME C OXIDASE SUBUNIT III"/>
    <property type="match status" value="1"/>
</dbReference>
<evidence type="ECO:0000313" key="10">
    <source>
        <dbReference type="EMBL" id="CDN54242.1"/>
    </source>
</evidence>
<dbReference type="Pfam" id="PF00510">
    <property type="entry name" value="COX3"/>
    <property type="match status" value="1"/>
</dbReference>
<feature type="transmembrane region" description="Helical" evidence="8">
    <location>
        <begin position="96"/>
        <end position="113"/>
    </location>
</feature>
<gene>
    <name evidence="10" type="ORF">RG1141_CH19020</name>
</gene>
<dbReference type="InterPro" id="IPR024791">
    <property type="entry name" value="Cyt_c/ubiquinol_Oxase_su3"/>
</dbReference>
<evidence type="ECO:0000256" key="2">
    <source>
        <dbReference type="ARBA" id="ARBA00010581"/>
    </source>
</evidence>
<dbReference type="EMBL" id="HG938355">
    <property type="protein sequence ID" value="CDN54242.1"/>
    <property type="molecule type" value="Genomic_DNA"/>
</dbReference>
<keyword evidence="5 8" id="KW-1133">Transmembrane helix</keyword>
<protein>
    <submittedName>
        <fullName evidence="10">Cytochrome c oxidase, subunit III</fullName>
    </submittedName>
</protein>
<feature type="domain" description="Heme-copper oxidase subunit III family profile" evidence="9">
    <location>
        <begin position="1"/>
        <end position="199"/>
    </location>
</feature>
<evidence type="ECO:0000256" key="6">
    <source>
        <dbReference type="ARBA" id="ARBA00023136"/>
    </source>
</evidence>
<dbReference type="GO" id="GO:0004129">
    <property type="term" value="F:cytochrome-c oxidase activity"/>
    <property type="evidence" value="ECO:0007669"/>
    <property type="project" value="InterPro"/>
</dbReference>
<dbReference type="eggNOG" id="COG1845">
    <property type="taxonomic scope" value="Bacteria"/>
</dbReference>
<name>A0A068T6T2_NEOGA</name>
<accession>A0A068T6T2</accession>
<comment type="subcellular location">
    <subcellularLocation>
        <location evidence="1 7">Cell membrane</location>
        <topology evidence="1 7">Multi-pass membrane protein</topology>
    </subcellularLocation>
</comment>
<dbReference type="Gene3D" id="1.20.120.80">
    <property type="entry name" value="Cytochrome c oxidase, subunit III, four-helix bundle"/>
    <property type="match status" value="1"/>
</dbReference>
<evidence type="ECO:0000256" key="5">
    <source>
        <dbReference type="ARBA" id="ARBA00022989"/>
    </source>
</evidence>
<feature type="transmembrane region" description="Helical" evidence="8">
    <location>
        <begin position="24"/>
        <end position="52"/>
    </location>
</feature>
<evidence type="ECO:0000256" key="1">
    <source>
        <dbReference type="ARBA" id="ARBA00004651"/>
    </source>
</evidence>
<comment type="similarity">
    <text evidence="2 7">Belongs to the cytochrome c oxidase subunit 3 family.</text>
</comment>
<evidence type="ECO:0000256" key="8">
    <source>
        <dbReference type="SAM" id="Phobius"/>
    </source>
</evidence>
<organism evidence="10 11">
    <name type="scientific">Neorhizobium galegae bv. officinalis bv. officinalis str. HAMBI 1141</name>
    <dbReference type="NCBI Taxonomy" id="1028801"/>
    <lineage>
        <taxon>Bacteria</taxon>
        <taxon>Pseudomonadati</taxon>
        <taxon>Pseudomonadota</taxon>
        <taxon>Alphaproteobacteria</taxon>
        <taxon>Hyphomicrobiales</taxon>
        <taxon>Rhizobiaceae</taxon>
        <taxon>Rhizobium/Agrobacterium group</taxon>
        <taxon>Neorhizobium</taxon>
    </lineage>
</organism>